<evidence type="ECO:0000256" key="2">
    <source>
        <dbReference type="SAM" id="SignalP"/>
    </source>
</evidence>
<feature type="domain" description="Outer membrane protein beta-barrel" evidence="3">
    <location>
        <begin position="13"/>
        <end position="259"/>
    </location>
</feature>
<dbReference type="InterPro" id="IPR011250">
    <property type="entry name" value="OMP/PagP_B-barrel"/>
</dbReference>
<protein>
    <submittedName>
        <fullName evidence="4">Outer membrane beta-barrel protein</fullName>
    </submittedName>
</protein>
<accession>A0AAE3D0Z8</accession>
<dbReference type="Pfam" id="PF13505">
    <property type="entry name" value="OMP_b-brl"/>
    <property type="match status" value="1"/>
</dbReference>
<feature type="signal peptide" evidence="2">
    <location>
        <begin position="1"/>
        <end position="23"/>
    </location>
</feature>
<keyword evidence="1 2" id="KW-0732">Signal</keyword>
<reference evidence="4" key="1">
    <citation type="submission" date="2021-08" db="EMBL/GenBank/DDBJ databases">
        <title>Hoeflea bacterium WL0058 sp. nov., isolated from the sediment.</title>
        <authorList>
            <person name="Wang L."/>
            <person name="Zhang D."/>
        </authorList>
    </citation>
    <scope>NUCLEOTIDE SEQUENCE</scope>
    <source>
        <strain evidence="4">WL0058</strain>
    </source>
</reference>
<evidence type="ECO:0000313" key="5">
    <source>
        <dbReference type="Proteomes" id="UP001196509"/>
    </source>
</evidence>
<proteinExistence type="predicted"/>
<sequence>MFQVRKPALVVTLILCASAPAGAADLDNILYAPELPNTVPVEIGSGWYLRGDVGYNVSFNGSASSYRVFDPFTLDYYDQPYNSSEFNSDFTYGLGAGYQFTDWFRAEAMFNAFGGDFSGTGVSAYPCLALPGGPDGTGCSRSGEADFTARGGMVNGYVDLGTYAGFTPYIGAGVGMTYVNYDNYVSKDTCINGIGDCAGATFGTQFHEGLGSWRFTYSLMAGIAYDITRNLKADLGYRFTDIASGDMYGYDSTAVSAGAKGTQSSDDGFTSQEIRFSLRYSLW</sequence>
<gene>
    <name evidence="4" type="ORF">K1W69_17925</name>
</gene>
<dbReference type="EMBL" id="JAICBX010000003">
    <property type="protein sequence ID" value="MBW8639080.1"/>
    <property type="molecule type" value="Genomic_DNA"/>
</dbReference>
<dbReference type="Proteomes" id="UP001196509">
    <property type="component" value="Unassembled WGS sequence"/>
</dbReference>
<feature type="chain" id="PRO_5041927484" evidence="2">
    <location>
        <begin position="24"/>
        <end position="283"/>
    </location>
</feature>
<dbReference type="InterPro" id="IPR027385">
    <property type="entry name" value="Beta-barrel_OMP"/>
</dbReference>
<organism evidence="4 5">
    <name type="scientific">Flavimaribacter sediminis</name>
    <dbReference type="NCBI Taxonomy" id="2865987"/>
    <lineage>
        <taxon>Bacteria</taxon>
        <taxon>Pseudomonadati</taxon>
        <taxon>Pseudomonadota</taxon>
        <taxon>Alphaproteobacteria</taxon>
        <taxon>Hyphomicrobiales</taxon>
        <taxon>Rhizobiaceae</taxon>
        <taxon>Flavimaribacter</taxon>
    </lineage>
</organism>
<name>A0AAE3D0Z8_9HYPH</name>
<keyword evidence="5" id="KW-1185">Reference proteome</keyword>
<dbReference type="AlphaFoldDB" id="A0AAE3D0Z8"/>
<comment type="caution">
    <text evidence="4">The sequence shown here is derived from an EMBL/GenBank/DDBJ whole genome shotgun (WGS) entry which is preliminary data.</text>
</comment>
<evidence type="ECO:0000259" key="3">
    <source>
        <dbReference type="Pfam" id="PF13505"/>
    </source>
</evidence>
<evidence type="ECO:0000256" key="1">
    <source>
        <dbReference type="ARBA" id="ARBA00022729"/>
    </source>
</evidence>
<dbReference type="SUPFAM" id="SSF56925">
    <property type="entry name" value="OMPA-like"/>
    <property type="match status" value="1"/>
</dbReference>
<dbReference type="Gene3D" id="2.40.160.20">
    <property type="match status" value="1"/>
</dbReference>
<evidence type="ECO:0000313" key="4">
    <source>
        <dbReference type="EMBL" id="MBW8639080.1"/>
    </source>
</evidence>